<dbReference type="STRING" id="2656787.A0A370TVI4"/>
<evidence type="ECO:0000313" key="7">
    <source>
        <dbReference type="EMBL" id="RDL39547.1"/>
    </source>
</evidence>
<dbReference type="AlphaFoldDB" id="A0A370TVI4"/>
<dbReference type="EMBL" id="NPIC01000002">
    <property type="protein sequence ID" value="RDL39547.1"/>
    <property type="molecule type" value="Genomic_DNA"/>
</dbReference>
<dbReference type="InterPro" id="IPR017438">
    <property type="entry name" value="ATP-NAD_kinase_N"/>
</dbReference>
<keyword evidence="8" id="KW-1185">Reference proteome</keyword>
<dbReference type="Pfam" id="PF01513">
    <property type="entry name" value="NAD_kinase"/>
    <property type="match status" value="1"/>
</dbReference>
<dbReference type="FunFam" id="2.60.200.30:FF:000008">
    <property type="entry name" value="Putative NAD+ kinase"/>
    <property type="match status" value="1"/>
</dbReference>
<evidence type="ECO:0000256" key="4">
    <source>
        <dbReference type="ARBA" id="ARBA00022857"/>
    </source>
</evidence>
<comment type="similarity">
    <text evidence="1">Belongs to the NAD kinase family.</text>
</comment>
<accession>A0A370TVI4</accession>
<evidence type="ECO:0000256" key="6">
    <source>
        <dbReference type="SAM" id="MobiDB-lite"/>
    </source>
</evidence>
<keyword evidence="2" id="KW-0808">Transferase</keyword>
<keyword evidence="3 7" id="KW-0418">Kinase</keyword>
<dbReference type="Gene3D" id="3.40.50.10330">
    <property type="entry name" value="Probable inorganic polyphosphate/atp-NAD kinase, domain 1"/>
    <property type="match status" value="1"/>
</dbReference>
<dbReference type="GO" id="GO:0006741">
    <property type="term" value="P:NADP+ biosynthetic process"/>
    <property type="evidence" value="ECO:0007669"/>
    <property type="project" value="InterPro"/>
</dbReference>
<dbReference type="PANTHER" id="PTHR20275">
    <property type="entry name" value="NAD KINASE"/>
    <property type="match status" value="1"/>
</dbReference>
<organism evidence="7 8">
    <name type="scientific">Venustampulla echinocandica</name>
    <dbReference type="NCBI Taxonomy" id="2656787"/>
    <lineage>
        <taxon>Eukaryota</taxon>
        <taxon>Fungi</taxon>
        <taxon>Dikarya</taxon>
        <taxon>Ascomycota</taxon>
        <taxon>Pezizomycotina</taxon>
        <taxon>Leotiomycetes</taxon>
        <taxon>Helotiales</taxon>
        <taxon>Pleuroascaceae</taxon>
        <taxon>Venustampulla</taxon>
    </lineage>
</organism>
<dbReference type="Proteomes" id="UP000254866">
    <property type="component" value="Unassembled WGS sequence"/>
</dbReference>
<dbReference type="GO" id="GO:0019674">
    <property type="term" value="P:NAD+ metabolic process"/>
    <property type="evidence" value="ECO:0007669"/>
    <property type="project" value="InterPro"/>
</dbReference>
<reference evidence="7 8" key="1">
    <citation type="journal article" date="2018" name="IMA Fungus">
        <title>IMA Genome-F 9: Draft genome sequence of Annulohypoxylon stygium, Aspergillus mulundensis, Berkeleyomyces basicola (syn. Thielaviopsis basicola), Ceratocystis smalleyi, two Cercospora beticola strains, Coleophoma cylindrospora, Fusarium fracticaudum, Phialophora cf. hyalina, and Morchella septimelata.</title>
        <authorList>
            <person name="Wingfield B.D."/>
            <person name="Bills G.F."/>
            <person name="Dong Y."/>
            <person name="Huang W."/>
            <person name="Nel W.J."/>
            <person name="Swalarsk-Parry B.S."/>
            <person name="Vaghefi N."/>
            <person name="Wilken P.M."/>
            <person name="An Z."/>
            <person name="de Beer Z.W."/>
            <person name="De Vos L."/>
            <person name="Chen L."/>
            <person name="Duong T.A."/>
            <person name="Gao Y."/>
            <person name="Hammerbacher A."/>
            <person name="Kikkert J.R."/>
            <person name="Li Y."/>
            <person name="Li H."/>
            <person name="Li K."/>
            <person name="Li Q."/>
            <person name="Liu X."/>
            <person name="Ma X."/>
            <person name="Naidoo K."/>
            <person name="Pethybridge S.J."/>
            <person name="Sun J."/>
            <person name="Steenkamp E.T."/>
            <person name="van der Nest M.A."/>
            <person name="van Wyk S."/>
            <person name="Wingfield M.J."/>
            <person name="Xiong C."/>
            <person name="Yue Q."/>
            <person name="Zhang X."/>
        </authorList>
    </citation>
    <scope>NUCLEOTIDE SEQUENCE [LARGE SCALE GENOMIC DNA]</scope>
    <source>
        <strain evidence="7 8">BP 5553</strain>
    </source>
</reference>
<keyword evidence="5" id="KW-0520">NAD</keyword>
<dbReference type="GeneID" id="43596736"/>
<evidence type="ECO:0000256" key="5">
    <source>
        <dbReference type="ARBA" id="ARBA00023027"/>
    </source>
</evidence>
<evidence type="ECO:0000256" key="2">
    <source>
        <dbReference type="ARBA" id="ARBA00022679"/>
    </source>
</evidence>
<evidence type="ECO:0000256" key="1">
    <source>
        <dbReference type="ARBA" id="ARBA00010995"/>
    </source>
</evidence>
<sequence>MSETLPPKINLHLPKSGEPDEMAASSTPHDEDQSGGSDGEYQHALEVVFGPESAHRRKSSLVTVDHPAYARRNTECFVHALLESQRDHRRGPHNRNLDNVDDLLGDDNLCIKEVDEKSDSSVSPNDVGGEGAESTPGQEDQRSWKQLLRETCTDMRGATQNPPGIQHGEEPNVVHSRLLTKKQLSDMTWGVRKLSKRLGSIKLRLNVRSIFLLTKAYDETLIWKARDIVKWLLSPEREVRYTVWVENTLRMNKRFDAAGLLAEIDQEYAQKGISHDGHRKIEERLKYWDNNLCRTRPQTFDFIVTLGGDGTVLYASWLFQRVVPPVLSFALGSLGFLTKFDYEQFQDTLTKAFRDGVTVSLRLRFEATVMRSQKKGKQGSIGNEEGLADDDEVGMHRDLIEELVGEEKGDERTHRPDGSHEILNDIVVDRGPNPTMSATEIFGDDEHFTSMQADGVCVATPTGSTAYNLAAGGSLCHPENPVILVTAICAHTLSFRPIILPDTIVLRVGVPYDARASSWASFDGRERIELKPGDYVTISASRFPFANVMQPGSRSEDWINSISGKLGWNTRQRQKSYKAYKECGK</sequence>
<feature type="region of interest" description="Disordered" evidence="6">
    <location>
        <begin position="114"/>
        <end position="143"/>
    </location>
</feature>
<comment type="caution">
    <text evidence="7">The sequence shown here is derived from an EMBL/GenBank/DDBJ whole genome shotgun (WGS) entry which is preliminary data.</text>
</comment>
<dbReference type="InterPro" id="IPR002504">
    <property type="entry name" value="NADK"/>
</dbReference>
<evidence type="ECO:0000256" key="3">
    <source>
        <dbReference type="ARBA" id="ARBA00022777"/>
    </source>
</evidence>
<name>A0A370TVI4_9HELO</name>
<dbReference type="Gene3D" id="2.60.200.30">
    <property type="entry name" value="Probable inorganic polyphosphate/atp-NAD kinase, domain 2"/>
    <property type="match status" value="1"/>
</dbReference>
<gene>
    <name evidence="7" type="ORF">BP5553_03887</name>
</gene>
<evidence type="ECO:0000313" key="8">
    <source>
        <dbReference type="Proteomes" id="UP000254866"/>
    </source>
</evidence>
<dbReference type="GO" id="GO:0003951">
    <property type="term" value="F:NAD+ kinase activity"/>
    <property type="evidence" value="ECO:0007669"/>
    <property type="project" value="InterPro"/>
</dbReference>
<dbReference type="FunFam" id="3.40.50.10330:FF:000029">
    <property type="entry name" value="NAD+ kinase, putative"/>
    <property type="match status" value="1"/>
</dbReference>
<dbReference type="InterPro" id="IPR016064">
    <property type="entry name" value="NAD/diacylglycerol_kinase_sf"/>
</dbReference>
<protein>
    <submittedName>
        <fullName evidence="7">ATP-NAD kinase-like protein</fullName>
    </submittedName>
</protein>
<dbReference type="Pfam" id="PF20143">
    <property type="entry name" value="NAD_kinase_C"/>
    <property type="match status" value="1"/>
</dbReference>
<dbReference type="OrthoDB" id="24581at2759"/>
<keyword evidence="4" id="KW-0521">NADP</keyword>
<feature type="region of interest" description="Disordered" evidence="6">
    <location>
        <begin position="1"/>
        <end position="39"/>
    </location>
</feature>
<dbReference type="PANTHER" id="PTHR20275:SF11">
    <property type="entry name" value="KINASE, PUTATIVE (AFU_ORTHOLOGUE AFUA_5G12870)-RELATED"/>
    <property type="match status" value="1"/>
</dbReference>
<dbReference type="HAMAP" id="MF_00361">
    <property type="entry name" value="NAD_kinase"/>
    <property type="match status" value="1"/>
</dbReference>
<dbReference type="SUPFAM" id="SSF111331">
    <property type="entry name" value="NAD kinase/diacylglycerol kinase-like"/>
    <property type="match status" value="1"/>
</dbReference>
<dbReference type="InterPro" id="IPR017437">
    <property type="entry name" value="ATP-NAD_kinase_PpnK-typ_C"/>
</dbReference>
<dbReference type="RefSeq" id="XP_031872203.1">
    <property type="nucleotide sequence ID" value="XM_032012510.1"/>
</dbReference>
<proteinExistence type="inferred from homology"/>